<keyword evidence="12" id="KW-0966">Cell projection</keyword>
<keyword evidence="9" id="KW-0969">Cilium</keyword>
<protein>
    <submittedName>
        <fullName evidence="14">WD repeat-containing and planar cell polarity effector protein fritz</fullName>
    </submittedName>
</protein>
<dbReference type="GO" id="GO:0045184">
    <property type="term" value="P:establishment of protein localization"/>
    <property type="evidence" value="ECO:0007669"/>
    <property type="project" value="TreeGrafter"/>
</dbReference>
<evidence type="ECO:0000256" key="9">
    <source>
        <dbReference type="ARBA" id="ARBA00023069"/>
    </source>
</evidence>
<keyword evidence="13" id="KW-0812">Transmembrane</keyword>
<evidence type="ECO:0000256" key="6">
    <source>
        <dbReference type="ARBA" id="ARBA00022574"/>
    </source>
</evidence>
<name>A0AAV4U479_CAEEX</name>
<keyword evidence="10 13" id="KW-0472">Membrane</keyword>
<evidence type="ECO:0000256" key="3">
    <source>
        <dbReference type="ARBA" id="ARBA00006059"/>
    </source>
</evidence>
<keyword evidence="8" id="KW-0970">Cilium biogenesis/degradation</keyword>
<evidence type="ECO:0000256" key="2">
    <source>
        <dbReference type="ARBA" id="ARBA00004430"/>
    </source>
</evidence>
<dbReference type="GO" id="GO:0044782">
    <property type="term" value="P:cilium organization"/>
    <property type="evidence" value="ECO:0007669"/>
    <property type="project" value="TreeGrafter"/>
</dbReference>
<evidence type="ECO:0000256" key="7">
    <source>
        <dbReference type="ARBA" id="ARBA00022737"/>
    </source>
</evidence>
<evidence type="ECO:0000256" key="13">
    <source>
        <dbReference type="SAM" id="Phobius"/>
    </source>
</evidence>
<evidence type="ECO:0000256" key="10">
    <source>
        <dbReference type="ARBA" id="ARBA00023136"/>
    </source>
</evidence>
<dbReference type="EMBL" id="BPLR01012263">
    <property type="protein sequence ID" value="GIY52611.1"/>
    <property type="molecule type" value="Genomic_DNA"/>
</dbReference>
<evidence type="ECO:0000313" key="15">
    <source>
        <dbReference type="Proteomes" id="UP001054945"/>
    </source>
</evidence>
<dbReference type="PANTHER" id="PTHR13667">
    <property type="entry name" value="HOMOLOC-13"/>
    <property type="match status" value="1"/>
</dbReference>
<dbReference type="GO" id="GO:0007399">
    <property type="term" value="P:nervous system development"/>
    <property type="evidence" value="ECO:0007669"/>
    <property type="project" value="TreeGrafter"/>
</dbReference>
<dbReference type="AlphaFoldDB" id="A0AAV4U479"/>
<gene>
    <name evidence="14" type="primary">wdpcp</name>
    <name evidence="14" type="ORF">CEXT_124911</name>
</gene>
<dbReference type="Pfam" id="PF11768">
    <property type="entry name" value="Frtz"/>
    <property type="match status" value="1"/>
</dbReference>
<keyword evidence="6" id="KW-0853">WD repeat</keyword>
<proteinExistence type="inferred from homology"/>
<comment type="subcellular location">
    <subcellularLocation>
        <location evidence="1">Cell membrane</location>
    </subcellularLocation>
    <subcellularLocation>
        <location evidence="2">Cytoplasm</location>
        <location evidence="2">Cytoskeleton</location>
        <location evidence="2">Cilium axoneme</location>
    </subcellularLocation>
</comment>
<evidence type="ECO:0000256" key="11">
    <source>
        <dbReference type="ARBA" id="ARBA00023212"/>
    </source>
</evidence>
<reference evidence="14 15" key="1">
    <citation type="submission" date="2021-06" db="EMBL/GenBank/DDBJ databases">
        <title>Caerostris extrusa draft genome.</title>
        <authorList>
            <person name="Kono N."/>
            <person name="Arakawa K."/>
        </authorList>
    </citation>
    <scope>NUCLEOTIDE SEQUENCE [LARGE SCALE GENOMIC DNA]</scope>
</reference>
<comment type="caution">
    <text evidence="14">The sequence shown here is derived from an EMBL/GenBank/DDBJ whole genome shotgun (WGS) entry which is preliminary data.</text>
</comment>
<keyword evidence="7" id="KW-0677">Repeat</keyword>
<keyword evidence="4" id="KW-1003">Cell membrane</keyword>
<evidence type="ECO:0000256" key="4">
    <source>
        <dbReference type="ARBA" id="ARBA00022475"/>
    </source>
</evidence>
<sequence length="166" mass="18637">MEKNLKSVDKLFKSYKCVFLSWELNQPLLMLFSNGSIVCIEFNGEGNTLKNIEIDNHLCGKFIPSRIVDAIICQNFIFVTYSEPKLSIIHINKENASFSSKILGKKKGKLIGSEPKITHIDLIGSSSKNLERKLFSTHIKIIYSFGGNLLGLMYGLGLLSHMLLIV</sequence>
<keyword evidence="5" id="KW-0963">Cytoplasm</keyword>
<evidence type="ECO:0000313" key="14">
    <source>
        <dbReference type="EMBL" id="GIY52611.1"/>
    </source>
</evidence>
<keyword evidence="15" id="KW-1185">Reference proteome</keyword>
<feature type="transmembrane region" description="Helical" evidence="13">
    <location>
        <begin position="141"/>
        <end position="165"/>
    </location>
</feature>
<keyword evidence="13" id="KW-1133">Transmembrane helix</keyword>
<evidence type="ECO:0000256" key="1">
    <source>
        <dbReference type="ARBA" id="ARBA00004236"/>
    </source>
</evidence>
<dbReference type="Proteomes" id="UP001054945">
    <property type="component" value="Unassembled WGS sequence"/>
</dbReference>
<evidence type="ECO:0000256" key="12">
    <source>
        <dbReference type="ARBA" id="ARBA00023273"/>
    </source>
</evidence>
<dbReference type="GO" id="GO:0005886">
    <property type="term" value="C:plasma membrane"/>
    <property type="evidence" value="ECO:0007669"/>
    <property type="project" value="UniProtKB-SubCell"/>
</dbReference>
<keyword evidence="11" id="KW-0206">Cytoskeleton</keyword>
<evidence type="ECO:0000256" key="5">
    <source>
        <dbReference type="ARBA" id="ARBA00022490"/>
    </source>
</evidence>
<dbReference type="GO" id="GO:0097541">
    <property type="term" value="C:axonemal basal plate"/>
    <property type="evidence" value="ECO:0007669"/>
    <property type="project" value="TreeGrafter"/>
</dbReference>
<dbReference type="PANTHER" id="PTHR13667:SF5">
    <property type="entry name" value="WD REPEAT-CONTAINING AND PLANAR CELL POLARITY EFFECTOR PROTEIN FRITZ HOMOLOG"/>
    <property type="match status" value="1"/>
</dbReference>
<accession>A0AAV4U479</accession>
<organism evidence="14 15">
    <name type="scientific">Caerostris extrusa</name>
    <name type="common">Bark spider</name>
    <name type="synonym">Caerostris bankana</name>
    <dbReference type="NCBI Taxonomy" id="172846"/>
    <lineage>
        <taxon>Eukaryota</taxon>
        <taxon>Metazoa</taxon>
        <taxon>Ecdysozoa</taxon>
        <taxon>Arthropoda</taxon>
        <taxon>Chelicerata</taxon>
        <taxon>Arachnida</taxon>
        <taxon>Araneae</taxon>
        <taxon>Araneomorphae</taxon>
        <taxon>Entelegynae</taxon>
        <taxon>Araneoidea</taxon>
        <taxon>Araneidae</taxon>
        <taxon>Caerostris</taxon>
    </lineage>
</organism>
<comment type="similarity">
    <text evidence="3">Belongs to the WD repeat fritz family.</text>
</comment>
<evidence type="ECO:0000256" key="8">
    <source>
        <dbReference type="ARBA" id="ARBA00022794"/>
    </source>
</evidence>
<dbReference type="InterPro" id="IPR024511">
    <property type="entry name" value="Frtz"/>
</dbReference>